<dbReference type="PROSITE" id="PS51318">
    <property type="entry name" value="TAT"/>
    <property type="match status" value="1"/>
</dbReference>
<dbReference type="InterPro" id="IPR010869">
    <property type="entry name" value="DUF1501"/>
</dbReference>
<gene>
    <name evidence="1" type="ORF">IPH26_10980</name>
</gene>
<dbReference type="Proteomes" id="UP000807785">
    <property type="component" value="Unassembled WGS sequence"/>
</dbReference>
<accession>A0A9D7HU88</accession>
<dbReference type="Pfam" id="PF07394">
    <property type="entry name" value="DUF1501"/>
    <property type="match status" value="1"/>
</dbReference>
<dbReference type="PANTHER" id="PTHR43737">
    <property type="entry name" value="BLL7424 PROTEIN"/>
    <property type="match status" value="1"/>
</dbReference>
<name>A0A9D7HU88_9PROT</name>
<proteinExistence type="predicted"/>
<dbReference type="PANTHER" id="PTHR43737:SF1">
    <property type="entry name" value="DUF1501 DOMAIN-CONTAINING PROTEIN"/>
    <property type="match status" value="1"/>
</dbReference>
<sequence length="496" mass="53322">MNDINSSRREFLRRATALSAMGAGAPMALNLACLSSAAAQTATDYKAIVCVFLDGGNDAVNTVLATDSPSWTRYSALRRQISSSIGLMPPGTARNPGAPGTNQKLGGVLPIPPLTAQTGRSFALHPAMTEMRDLFLARRLAVVANVGPLIQPTTKTQFYSRSVPLPPRLQSHNDQQSIWQSFSPEGSSAGWGGRMGDITAGLNGSHRILTCISASRSAVFLAGRDTLPYQIDTDGAIQIGWDWLFGAPTATQFIEQVTTANRSHFLERDQASVFARSINTERDLRNALPDKDLVGGTTAVQYAHPVTGALSTNRLAEQLQMVARMVSAQLALGVRRQVFFVSIGGWDFHSGQNDSQANQLARVSHAMSYFDQTLKTLPTGDLSASVTTFTASDFGRTIHSNGDGTDHGWGAHHFVMGGAVKGGDIYGEFPVIGVSDKKTGYDNPDEVDRAFLPKISVDQYAATIARWFGLSDPELLSVFPNLKNFAVPAQNLGFML</sequence>
<comment type="caution">
    <text evidence="1">The sequence shown here is derived from an EMBL/GenBank/DDBJ whole genome shotgun (WGS) entry which is preliminary data.</text>
</comment>
<reference evidence="1" key="1">
    <citation type="submission" date="2020-10" db="EMBL/GenBank/DDBJ databases">
        <title>Connecting structure to function with the recovery of over 1000 high-quality activated sludge metagenome-assembled genomes encoding full-length rRNA genes using long-read sequencing.</title>
        <authorList>
            <person name="Singleton C.M."/>
            <person name="Petriglieri F."/>
            <person name="Kristensen J.M."/>
            <person name="Kirkegaard R.H."/>
            <person name="Michaelsen T.Y."/>
            <person name="Andersen M.H."/>
            <person name="Karst S.M."/>
            <person name="Dueholm M.S."/>
            <person name="Nielsen P.H."/>
            <person name="Albertsen M."/>
        </authorList>
    </citation>
    <scope>NUCLEOTIDE SEQUENCE</scope>
    <source>
        <strain evidence="1">Bjer_18-Q3-R1-45_BAT3C.347</strain>
    </source>
</reference>
<organism evidence="1 2">
    <name type="scientific">Candidatus Methylophosphatis roskildensis</name>
    <dbReference type="NCBI Taxonomy" id="2899263"/>
    <lineage>
        <taxon>Bacteria</taxon>
        <taxon>Pseudomonadati</taxon>
        <taxon>Pseudomonadota</taxon>
        <taxon>Betaproteobacteria</taxon>
        <taxon>Nitrosomonadales</taxon>
        <taxon>Sterolibacteriaceae</taxon>
        <taxon>Candidatus Methylophosphatis</taxon>
    </lineage>
</organism>
<evidence type="ECO:0000313" key="2">
    <source>
        <dbReference type="Proteomes" id="UP000807785"/>
    </source>
</evidence>
<dbReference type="InterPro" id="IPR006311">
    <property type="entry name" value="TAT_signal"/>
</dbReference>
<dbReference type="AlphaFoldDB" id="A0A9D7HU88"/>
<evidence type="ECO:0000313" key="1">
    <source>
        <dbReference type="EMBL" id="MBK6973435.1"/>
    </source>
</evidence>
<dbReference type="EMBL" id="JADJEV010000003">
    <property type="protein sequence ID" value="MBK6973435.1"/>
    <property type="molecule type" value="Genomic_DNA"/>
</dbReference>
<protein>
    <submittedName>
        <fullName evidence="1">DUF1501 domain-containing protein</fullName>
    </submittedName>
</protein>